<dbReference type="EMBL" id="CP003639">
    <property type="protein sequence ID" value="AFM43213.1"/>
    <property type="molecule type" value="Genomic_DNA"/>
</dbReference>
<reference evidence="3 5" key="1">
    <citation type="journal article" date="2012" name="J. Bacteriol.">
        <title>Complete genome sequences of Desulfosporosinus orientis DSM765T, Desulfosporosinus youngiae DSM17734T, Desulfosporosinus meridiei DSM13257T, and Desulfosporosinus acidiphilus DSM22704T.</title>
        <authorList>
            <person name="Pester M."/>
            <person name="Brambilla E."/>
            <person name="Alazard D."/>
            <person name="Rattei T."/>
            <person name="Weinmaier T."/>
            <person name="Han J."/>
            <person name="Lucas S."/>
            <person name="Lapidus A."/>
            <person name="Cheng J.F."/>
            <person name="Goodwin L."/>
            <person name="Pitluck S."/>
            <person name="Peters L."/>
            <person name="Ovchinnikova G."/>
            <person name="Teshima H."/>
            <person name="Detter J.C."/>
            <person name="Han C.S."/>
            <person name="Tapia R."/>
            <person name="Land M.L."/>
            <person name="Hauser L."/>
            <person name="Kyrpides N.C."/>
            <person name="Ivanova N.N."/>
            <person name="Pagani I."/>
            <person name="Huntmann M."/>
            <person name="Wei C.L."/>
            <person name="Davenport K.W."/>
            <person name="Daligault H."/>
            <person name="Chain P.S."/>
            <person name="Chen A."/>
            <person name="Mavromatis K."/>
            <person name="Markowitz V."/>
            <person name="Szeto E."/>
            <person name="Mikhailova N."/>
            <person name="Pati A."/>
            <person name="Wagner M."/>
            <person name="Woyke T."/>
            <person name="Ollivier B."/>
            <person name="Klenk H.P."/>
            <person name="Spring S."/>
            <person name="Loy A."/>
        </authorList>
    </citation>
    <scope>NUCLEOTIDE SEQUENCE [LARGE SCALE GENOMIC DNA]</scope>
    <source>
        <strain evidence="5">DSM 22704 / JCM 16185 / SJ4</strain>
        <strain evidence="3">SJ4</strain>
    </source>
</reference>
<evidence type="ECO:0000259" key="1">
    <source>
        <dbReference type="Pfam" id="PF01609"/>
    </source>
</evidence>
<evidence type="ECO:0000313" key="5">
    <source>
        <dbReference type="Proteomes" id="UP000002892"/>
    </source>
</evidence>
<dbReference type="PANTHER" id="PTHR34614">
    <property type="match status" value="1"/>
</dbReference>
<sequence length="585" mass="68233">MFLKKVTIKKEGKTYSYYKIVASYRDKDGKPKHRLIQNLGVLSDEDATRMKMILQVQQDADLSLTKSSDIVVTKHWMFLPILLLHSLWEKFNLHRFFSNGLLTEAMVLNRCIEPRSKIHVMEWVQDTVLPAIHRSSAKPSDFAVYRELDDLNKRESALQAHLYQQLLQFDPSVGEGFFYDITSTYLEGSKCVIAKLGYSRDHRPDLQQIVIALMVTPLGSPFYWKVLEGNTQDVTTLPDVVKELKKRFGLTRCHLVFDRGMVSDDHLNLLERQELTYLSAMDKDEMASHSLFNEFMPEPASKDDYEQILALHEFQPTDENQFFYTREGQIDQRRFIFSFDVTRFYEDIESREKRVAQAMAWITEKNDSLAVAKKSRNKETIERDIKTMIAKRKLKSVLLVTVTPIELTVTKSDKTTRIVQSFRLSAEIDKNKEQQKRRLDGITCFITNDLNIPQRDVIQKYREKNKIEEAFREMKSQLALRPIYLTRPERVKAHVSICIIAYLLINSIEIILRNSGIALSSEELLRQVSSCQLNQVGLKSSTQRSLTITEMTEQQEQWVKLFHCEKMMKPKVINQFDDFLLKNTL</sequence>
<dbReference type="OrthoDB" id="9767746at2"/>
<dbReference type="EMBL" id="CP003639">
    <property type="protein sequence ID" value="AFM39264.1"/>
    <property type="molecule type" value="Genomic_DNA"/>
</dbReference>
<evidence type="ECO:0000313" key="2">
    <source>
        <dbReference type="EMBL" id="AFM39264.1"/>
    </source>
</evidence>
<accession>I4D6A0</accession>
<feature type="domain" description="Transposase IS4-like" evidence="1">
    <location>
        <begin position="206"/>
        <end position="504"/>
    </location>
</feature>
<dbReference type="PANTHER" id="PTHR34614:SF2">
    <property type="entry name" value="TRANSPOSASE IS4-LIKE DOMAIN-CONTAINING PROTEIN"/>
    <property type="match status" value="1"/>
</dbReference>
<dbReference type="GO" id="GO:0004803">
    <property type="term" value="F:transposase activity"/>
    <property type="evidence" value="ECO:0007669"/>
    <property type="project" value="InterPro"/>
</dbReference>
<protein>
    <submittedName>
        <fullName evidence="3">Transposase</fullName>
    </submittedName>
</protein>
<keyword evidence="5" id="KW-1185">Reference proteome</keyword>
<dbReference type="Proteomes" id="UP000002892">
    <property type="component" value="Chromosome"/>
</dbReference>
<dbReference type="eggNOG" id="COG5421">
    <property type="taxonomic scope" value="Bacteria"/>
</dbReference>
<dbReference type="InterPro" id="IPR012337">
    <property type="entry name" value="RNaseH-like_sf"/>
</dbReference>
<organism evidence="3 5">
    <name type="scientific">Desulfosporosinus acidiphilus (strain DSM 22704 / JCM 16185 / SJ4)</name>
    <dbReference type="NCBI Taxonomy" id="646529"/>
    <lineage>
        <taxon>Bacteria</taxon>
        <taxon>Bacillati</taxon>
        <taxon>Bacillota</taxon>
        <taxon>Clostridia</taxon>
        <taxon>Eubacteriales</taxon>
        <taxon>Desulfitobacteriaceae</taxon>
        <taxon>Desulfosporosinus</taxon>
    </lineage>
</organism>
<proteinExistence type="predicted"/>
<dbReference type="AlphaFoldDB" id="I4D6A0"/>
<gene>
    <name evidence="2" type="ordered locus">Desaci_0187</name>
    <name evidence="3" type="ordered locus">Desaci_2371</name>
    <name evidence="4" type="ordered locus">Desaci_4369</name>
</gene>
<dbReference type="STRING" id="646529.Desaci_0187"/>
<dbReference type="HOGENOM" id="CLU_022426_7_0_9"/>
<dbReference type="InterPro" id="IPR002559">
    <property type="entry name" value="Transposase_11"/>
</dbReference>
<dbReference type="Pfam" id="PF01609">
    <property type="entry name" value="DDE_Tnp_1"/>
    <property type="match status" value="1"/>
</dbReference>
<dbReference type="KEGG" id="dai:Desaci_4369"/>
<dbReference type="GO" id="GO:0003677">
    <property type="term" value="F:DNA binding"/>
    <property type="evidence" value="ECO:0007669"/>
    <property type="project" value="InterPro"/>
</dbReference>
<evidence type="ECO:0000313" key="3">
    <source>
        <dbReference type="EMBL" id="AFM41324.1"/>
    </source>
</evidence>
<dbReference type="EMBL" id="CP003639">
    <property type="protein sequence ID" value="AFM41324.1"/>
    <property type="molecule type" value="Genomic_DNA"/>
</dbReference>
<name>I4D6A0_DESAJ</name>
<dbReference type="NCBIfam" id="NF033559">
    <property type="entry name" value="transpos_IS1634"/>
    <property type="match status" value="1"/>
</dbReference>
<dbReference type="SUPFAM" id="SSF53098">
    <property type="entry name" value="Ribonuclease H-like"/>
    <property type="match status" value="1"/>
</dbReference>
<dbReference type="KEGG" id="dai:Desaci_0187"/>
<dbReference type="InterPro" id="IPR047654">
    <property type="entry name" value="IS1634_transpos"/>
</dbReference>
<dbReference type="RefSeq" id="WP_014825279.1">
    <property type="nucleotide sequence ID" value="NC_018068.1"/>
</dbReference>
<dbReference type="GO" id="GO:0006313">
    <property type="term" value="P:DNA transposition"/>
    <property type="evidence" value="ECO:0007669"/>
    <property type="project" value="InterPro"/>
</dbReference>
<dbReference type="KEGG" id="dai:Desaci_2371"/>
<evidence type="ECO:0000313" key="4">
    <source>
        <dbReference type="EMBL" id="AFM43213.1"/>
    </source>
</evidence>